<keyword evidence="2" id="KW-1185">Reference proteome</keyword>
<reference evidence="1 2" key="1">
    <citation type="submission" date="2024-05" db="EMBL/GenBank/DDBJ databases">
        <title>A draft genome resource for the thread blight pathogen Marasmius tenuissimus strain MS-2.</title>
        <authorList>
            <person name="Yulfo-Soto G.E."/>
            <person name="Baruah I.K."/>
            <person name="Amoako-Attah I."/>
            <person name="Bukari Y."/>
            <person name="Meinhardt L.W."/>
            <person name="Bailey B.A."/>
            <person name="Cohen S.P."/>
        </authorList>
    </citation>
    <scope>NUCLEOTIDE SEQUENCE [LARGE SCALE GENOMIC DNA]</scope>
    <source>
        <strain evidence="1 2">MS-2</strain>
    </source>
</reference>
<comment type="caution">
    <text evidence="1">The sequence shown here is derived from an EMBL/GenBank/DDBJ whole genome shotgun (WGS) entry which is preliminary data.</text>
</comment>
<organism evidence="1 2">
    <name type="scientific">Marasmius tenuissimus</name>
    <dbReference type="NCBI Taxonomy" id="585030"/>
    <lineage>
        <taxon>Eukaryota</taxon>
        <taxon>Fungi</taxon>
        <taxon>Dikarya</taxon>
        <taxon>Basidiomycota</taxon>
        <taxon>Agaricomycotina</taxon>
        <taxon>Agaricomycetes</taxon>
        <taxon>Agaricomycetidae</taxon>
        <taxon>Agaricales</taxon>
        <taxon>Marasmiineae</taxon>
        <taxon>Marasmiaceae</taxon>
        <taxon>Marasmius</taxon>
    </lineage>
</organism>
<gene>
    <name evidence="1" type="ORF">AAF712_013067</name>
</gene>
<protein>
    <submittedName>
        <fullName evidence="1">Uncharacterized protein</fullName>
    </submittedName>
</protein>
<proteinExistence type="predicted"/>
<name>A0ABR2ZER7_9AGAR</name>
<sequence>MDDFSWGQTCLVLGESGKKMIIHDEGKFDPRAIPLKSWSDYENKLWVKESNHSIGSWVPPAKFKNDGYAESHTASIYGRETIIYHGQGGPFGVGEERSYSPAPLQGMCPPPGYQSGRNTPMLQYGMLAPMTPIRCASE</sequence>
<dbReference type="Pfam" id="PF03142">
    <property type="entry name" value="Chitin_synth_2"/>
    <property type="match status" value="1"/>
</dbReference>
<evidence type="ECO:0000313" key="2">
    <source>
        <dbReference type="Proteomes" id="UP001437256"/>
    </source>
</evidence>
<dbReference type="Proteomes" id="UP001437256">
    <property type="component" value="Unassembled WGS sequence"/>
</dbReference>
<dbReference type="EMBL" id="JBBXMP010000190">
    <property type="protein sequence ID" value="KAL0060141.1"/>
    <property type="molecule type" value="Genomic_DNA"/>
</dbReference>
<evidence type="ECO:0000313" key="1">
    <source>
        <dbReference type="EMBL" id="KAL0060141.1"/>
    </source>
</evidence>
<accession>A0ABR2ZER7</accession>